<evidence type="ECO:0000313" key="2">
    <source>
        <dbReference type="EMBL" id="KAK3246750.1"/>
    </source>
</evidence>
<protein>
    <submittedName>
        <fullName evidence="2">General transcription factor IIH subunit 2</fullName>
    </submittedName>
</protein>
<dbReference type="GO" id="GO:0005675">
    <property type="term" value="C:transcription factor TFIIH holo complex"/>
    <property type="evidence" value="ECO:0007669"/>
    <property type="project" value="TreeGrafter"/>
</dbReference>
<dbReference type="GO" id="GO:0000439">
    <property type="term" value="C:transcription factor TFIIH core complex"/>
    <property type="evidence" value="ECO:0007669"/>
    <property type="project" value="InterPro"/>
</dbReference>
<dbReference type="PANTHER" id="PTHR12695">
    <property type="entry name" value="GENERAL TRANSCRIPTION FACTOR IIH SUBUNIT 2"/>
    <property type="match status" value="1"/>
</dbReference>
<dbReference type="SMART" id="SM01047">
    <property type="entry name" value="C1_4"/>
    <property type="match status" value="1"/>
</dbReference>
<dbReference type="SUPFAM" id="SSF57889">
    <property type="entry name" value="Cysteine-rich domain"/>
    <property type="match status" value="1"/>
</dbReference>
<dbReference type="InterPro" id="IPR013083">
    <property type="entry name" value="Znf_RING/FYVE/PHD"/>
</dbReference>
<dbReference type="Pfam" id="PF07975">
    <property type="entry name" value="C1_4"/>
    <property type="match status" value="1"/>
</dbReference>
<dbReference type="InterPro" id="IPR046349">
    <property type="entry name" value="C1-like_sf"/>
</dbReference>
<dbReference type="GO" id="GO:0006357">
    <property type="term" value="P:regulation of transcription by RNA polymerase II"/>
    <property type="evidence" value="ECO:0007669"/>
    <property type="project" value="TreeGrafter"/>
</dbReference>
<dbReference type="GO" id="GO:0006289">
    <property type="term" value="P:nucleotide-excision repair"/>
    <property type="evidence" value="ECO:0007669"/>
    <property type="project" value="InterPro"/>
</dbReference>
<dbReference type="AlphaFoldDB" id="A0AAE0C3J1"/>
<dbReference type="InterPro" id="IPR013087">
    <property type="entry name" value="Znf_C2H2_type"/>
</dbReference>
<dbReference type="GO" id="GO:0008270">
    <property type="term" value="F:zinc ion binding"/>
    <property type="evidence" value="ECO:0007669"/>
    <property type="project" value="InterPro"/>
</dbReference>
<keyword evidence="3" id="KW-1185">Reference proteome</keyword>
<dbReference type="GO" id="GO:0006351">
    <property type="term" value="P:DNA-templated transcription"/>
    <property type="evidence" value="ECO:0007669"/>
    <property type="project" value="InterPro"/>
</dbReference>
<organism evidence="2 3">
    <name type="scientific">Cymbomonas tetramitiformis</name>
    <dbReference type="NCBI Taxonomy" id="36881"/>
    <lineage>
        <taxon>Eukaryota</taxon>
        <taxon>Viridiplantae</taxon>
        <taxon>Chlorophyta</taxon>
        <taxon>Pyramimonadophyceae</taxon>
        <taxon>Pyramimonadales</taxon>
        <taxon>Pyramimonadaceae</taxon>
        <taxon>Cymbomonas</taxon>
    </lineage>
</organism>
<evidence type="ECO:0000313" key="3">
    <source>
        <dbReference type="Proteomes" id="UP001190700"/>
    </source>
</evidence>
<name>A0AAE0C3J1_9CHLO</name>
<dbReference type="PANTHER" id="PTHR12695:SF2">
    <property type="entry name" value="GENERAL TRANSCRIPTION FACTOR IIH SUBUNIT 2-RELATED"/>
    <property type="match status" value="1"/>
</dbReference>
<dbReference type="Gene3D" id="3.30.40.10">
    <property type="entry name" value="Zinc/RING finger domain, C3HC4 (zinc finger)"/>
    <property type="match status" value="1"/>
</dbReference>
<dbReference type="InterPro" id="IPR004595">
    <property type="entry name" value="TFIIH_C1-like_dom"/>
</dbReference>
<comment type="caution">
    <text evidence="2">The sequence shown here is derived from an EMBL/GenBank/DDBJ whole genome shotgun (WGS) entry which is preliminary data.</text>
</comment>
<proteinExistence type="predicted"/>
<sequence length="160" mass="17368">MIGTRALRTSGTGALRGFPSRTTAKAPAYCTCHRDLRPGPHFICPRCQSRVCDLPMECPTCGITLVSSPHLARSYHHLFPVPPFAEVCEEEVSGGHLSCFGCGVDIPSQGGVRLRCEQCREVFCFDCDTYVHDSLHNCPGCEMKPDRAAPNSAALESIPS</sequence>
<dbReference type="EMBL" id="LGRX02029512">
    <property type="protein sequence ID" value="KAK3246750.1"/>
    <property type="molecule type" value="Genomic_DNA"/>
</dbReference>
<gene>
    <name evidence="2" type="ORF">CYMTET_43725</name>
</gene>
<dbReference type="InterPro" id="IPR012170">
    <property type="entry name" value="TFIIH_SSL1/p44"/>
</dbReference>
<accession>A0AAE0C3J1</accession>
<dbReference type="Proteomes" id="UP001190700">
    <property type="component" value="Unassembled WGS sequence"/>
</dbReference>
<feature type="domain" description="C2H2-type" evidence="1">
    <location>
        <begin position="116"/>
        <end position="136"/>
    </location>
</feature>
<evidence type="ECO:0000259" key="1">
    <source>
        <dbReference type="PROSITE" id="PS00028"/>
    </source>
</evidence>
<dbReference type="NCBIfam" id="TIGR00622">
    <property type="entry name" value="ssl1"/>
    <property type="match status" value="1"/>
</dbReference>
<reference evidence="2 3" key="1">
    <citation type="journal article" date="2015" name="Genome Biol. Evol.">
        <title>Comparative Genomics of a Bacterivorous Green Alga Reveals Evolutionary Causalities and Consequences of Phago-Mixotrophic Mode of Nutrition.</title>
        <authorList>
            <person name="Burns J.A."/>
            <person name="Paasch A."/>
            <person name="Narechania A."/>
            <person name="Kim E."/>
        </authorList>
    </citation>
    <scope>NUCLEOTIDE SEQUENCE [LARGE SCALE GENOMIC DNA]</scope>
    <source>
        <strain evidence="2 3">PLY_AMNH</strain>
    </source>
</reference>
<dbReference type="PROSITE" id="PS00028">
    <property type="entry name" value="ZINC_FINGER_C2H2_1"/>
    <property type="match status" value="1"/>
</dbReference>